<feature type="non-terminal residue" evidence="2">
    <location>
        <position position="1"/>
    </location>
</feature>
<feature type="region of interest" description="Disordered" evidence="1">
    <location>
        <begin position="1"/>
        <end position="27"/>
    </location>
</feature>
<keyword evidence="3" id="KW-1185">Reference proteome</keyword>
<sequence>EMFALPPCQFSRPTRPPTDSQEEEVGRKKRFLPGWSWSMWVTVGAGRQGEKNRRRKARLVLEFSTCNLTDRVKLLSLVRLKQVDASSSPLQIRQTLVS</sequence>
<evidence type="ECO:0000256" key="1">
    <source>
        <dbReference type="SAM" id="MobiDB-lite"/>
    </source>
</evidence>
<comment type="caution">
    <text evidence="2">The sequence shown here is derived from an EMBL/GenBank/DDBJ whole genome shotgun (WGS) entry which is preliminary data.</text>
</comment>
<accession>A0AAV9SDZ8</accession>
<proteinExistence type="predicted"/>
<reference evidence="2 3" key="1">
    <citation type="submission" date="2021-06" db="EMBL/GenBank/DDBJ databases">
        <authorList>
            <person name="Palmer J.M."/>
        </authorList>
    </citation>
    <scope>NUCLEOTIDE SEQUENCE [LARGE SCALE GENOMIC DNA]</scope>
    <source>
        <strain evidence="2 3">MEX-2019</strain>
        <tissue evidence="2">Muscle</tissue>
    </source>
</reference>
<evidence type="ECO:0000313" key="2">
    <source>
        <dbReference type="EMBL" id="KAK5619029.1"/>
    </source>
</evidence>
<dbReference type="AlphaFoldDB" id="A0AAV9SDZ8"/>
<protein>
    <submittedName>
        <fullName evidence="2">Uncharacterized protein</fullName>
    </submittedName>
</protein>
<feature type="non-terminal residue" evidence="2">
    <location>
        <position position="98"/>
    </location>
</feature>
<organism evidence="2 3">
    <name type="scientific">Crenichthys baileyi</name>
    <name type="common">White River springfish</name>
    <dbReference type="NCBI Taxonomy" id="28760"/>
    <lineage>
        <taxon>Eukaryota</taxon>
        <taxon>Metazoa</taxon>
        <taxon>Chordata</taxon>
        <taxon>Craniata</taxon>
        <taxon>Vertebrata</taxon>
        <taxon>Euteleostomi</taxon>
        <taxon>Actinopterygii</taxon>
        <taxon>Neopterygii</taxon>
        <taxon>Teleostei</taxon>
        <taxon>Neoteleostei</taxon>
        <taxon>Acanthomorphata</taxon>
        <taxon>Ovalentaria</taxon>
        <taxon>Atherinomorphae</taxon>
        <taxon>Cyprinodontiformes</taxon>
        <taxon>Goodeidae</taxon>
        <taxon>Crenichthys</taxon>
    </lineage>
</organism>
<gene>
    <name evidence="2" type="ORF">CRENBAI_004108</name>
</gene>
<dbReference type="Proteomes" id="UP001311232">
    <property type="component" value="Unassembled WGS sequence"/>
</dbReference>
<name>A0AAV9SDZ8_9TELE</name>
<dbReference type="EMBL" id="JAHHUM010000590">
    <property type="protein sequence ID" value="KAK5619029.1"/>
    <property type="molecule type" value="Genomic_DNA"/>
</dbReference>
<evidence type="ECO:0000313" key="3">
    <source>
        <dbReference type="Proteomes" id="UP001311232"/>
    </source>
</evidence>